<sequence>MDRAQARGDPTPCEVEAVISAPLTCAAFISETAAAVFAVVPDLSNAESHRLEMYGPKASLGEHRNPNRVVEQHTSLTTGIMVWRVIGFDSRSALILLPGRLTAHLNADEILRPCLLTFFWPGHQVRYSSRIPPDRTHNGSPIGLPPSYPTASVACPLSRRVPNRDNILRLLYVIPECDAACIALLAGAMHYLRLPDGIPQIHCSVLVIMCINLLYDWLYEDGAILDCKGGGKGVPRENPPASGIVQHDSHIRKSGNELAGDRTLIGLGGGGECANRCATAAPGSPRGRGEFSRLLFIKGKETAFSTLLDNRFIPERNFLHASSISTRKRHRSDEALVMRVSVARIAPSLPKVESELQTTPFKVSRRWKDMSSYCLCSTARDIHGNSSAAPAESIAAVCTVNHWQKKTRKVTQPFVLREYVYDDEFGRLDVNFKFSVPLNSIIWGFMGITGSLLRCSIQPARRHAPNDGITGWDPWVPIIPGHDMKCRPRLEMCWNERAGEMGAPPIKTAGKRHRPSRFPRANTREWIHRESNLDRRGGTQAPRPLRHRSFEGELKQGFKNMAVSLTVLYMLTLMHVSRNFVRGRTACA</sequence>
<evidence type="ECO:0000313" key="1">
    <source>
        <dbReference type="EMBL" id="KAJ8885663.1"/>
    </source>
</evidence>
<keyword evidence="2" id="KW-1185">Reference proteome</keyword>
<name>A0ABQ9HMU7_9NEOP</name>
<protein>
    <submittedName>
        <fullName evidence="1">Uncharacterized protein</fullName>
    </submittedName>
</protein>
<gene>
    <name evidence="1" type="ORF">PR048_011861</name>
</gene>
<organism evidence="1 2">
    <name type="scientific">Dryococelus australis</name>
    <dbReference type="NCBI Taxonomy" id="614101"/>
    <lineage>
        <taxon>Eukaryota</taxon>
        <taxon>Metazoa</taxon>
        <taxon>Ecdysozoa</taxon>
        <taxon>Arthropoda</taxon>
        <taxon>Hexapoda</taxon>
        <taxon>Insecta</taxon>
        <taxon>Pterygota</taxon>
        <taxon>Neoptera</taxon>
        <taxon>Polyneoptera</taxon>
        <taxon>Phasmatodea</taxon>
        <taxon>Verophasmatodea</taxon>
        <taxon>Anareolatae</taxon>
        <taxon>Phasmatidae</taxon>
        <taxon>Eurycanthinae</taxon>
        <taxon>Dryococelus</taxon>
    </lineage>
</organism>
<evidence type="ECO:0000313" key="2">
    <source>
        <dbReference type="Proteomes" id="UP001159363"/>
    </source>
</evidence>
<dbReference type="Proteomes" id="UP001159363">
    <property type="component" value="Chromosome X"/>
</dbReference>
<proteinExistence type="predicted"/>
<dbReference type="EMBL" id="JARBHB010000004">
    <property type="protein sequence ID" value="KAJ8885663.1"/>
    <property type="molecule type" value="Genomic_DNA"/>
</dbReference>
<accession>A0ABQ9HMU7</accession>
<comment type="caution">
    <text evidence="1">The sequence shown here is derived from an EMBL/GenBank/DDBJ whole genome shotgun (WGS) entry which is preliminary data.</text>
</comment>
<reference evidence="1 2" key="1">
    <citation type="submission" date="2023-02" db="EMBL/GenBank/DDBJ databases">
        <title>LHISI_Scaffold_Assembly.</title>
        <authorList>
            <person name="Stuart O.P."/>
            <person name="Cleave R."/>
            <person name="Magrath M.J.L."/>
            <person name="Mikheyev A.S."/>
        </authorList>
    </citation>
    <scope>NUCLEOTIDE SEQUENCE [LARGE SCALE GENOMIC DNA]</scope>
    <source>
        <strain evidence="1">Daus_M_001</strain>
        <tissue evidence="1">Leg muscle</tissue>
    </source>
</reference>